<dbReference type="Pfam" id="PF18759">
    <property type="entry name" value="Plavaka"/>
    <property type="match status" value="1"/>
</dbReference>
<feature type="compositionally biased region" description="Basic and acidic residues" evidence="1">
    <location>
        <begin position="1"/>
        <end position="17"/>
    </location>
</feature>
<feature type="region of interest" description="Disordered" evidence="1">
    <location>
        <begin position="1"/>
        <end position="28"/>
    </location>
</feature>
<evidence type="ECO:0000256" key="1">
    <source>
        <dbReference type="SAM" id="MobiDB-lite"/>
    </source>
</evidence>
<dbReference type="InterPro" id="IPR041078">
    <property type="entry name" value="Plavaka"/>
</dbReference>
<protein>
    <submittedName>
        <fullName evidence="2">Uncharacterized protein</fullName>
    </submittedName>
</protein>
<name>A0A5C3MM12_9AGAM</name>
<accession>A0A5C3MM12</accession>
<dbReference type="EMBL" id="ML213531">
    <property type="protein sequence ID" value="TFK46324.1"/>
    <property type="molecule type" value="Genomic_DNA"/>
</dbReference>
<evidence type="ECO:0000313" key="2">
    <source>
        <dbReference type="EMBL" id="TFK46324.1"/>
    </source>
</evidence>
<proteinExistence type="predicted"/>
<feature type="region of interest" description="Disordered" evidence="1">
    <location>
        <begin position="48"/>
        <end position="69"/>
    </location>
</feature>
<gene>
    <name evidence="2" type="ORF">OE88DRAFT_1715060</name>
</gene>
<dbReference type="OrthoDB" id="3239511at2759"/>
<organism evidence="2 3">
    <name type="scientific">Heliocybe sulcata</name>
    <dbReference type="NCBI Taxonomy" id="5364"/>
    <lineage>
        <taxon>Eukaryota</taxon>
        <taxon>Fungi</taxon>
        <taxon>Dikarya</taxon>
        <taxon>Basidiomycota</taxon>
        <taxon>Agaricomycotina</taxon>
        <taxon>Agaricomycetes</taxon>
        <taxon>Gloeophyllales</taxon>
        <taxon>Gloeophyllaceae</taxon>
        <taxon>Heliocybe</taxon>
    </lineage>
</organism>
<sequence>MSMSEDQLKSPGIHDEGPSESGSGYGGESSIADCVHLLTCDGPCTSNCGGSEDWVESSEGVPELGEMKEQDLLGDKGYANSDEDSTDGDIVEYESLPEVNRQSPTATDEVSAGYQLDDIKVEYPPQSHRSTTVHAFGDFRKAHPPATSVPIDKEPWRPFRSRLDFDFAEFTSDAKLSRSNIDRLIKIIHCAIDKKDAFTFSNCEDVLKCWDTASYKVTTFEKANIVVPYKKIEQSFDFYYRPIWETTLDLLRDPHIVSQFEWDAQKLSKFNGDRFVRFWDEPWTADRMWNIQSSLPEGAKPLCFILYADKSKLSSFGTAKGYPIILRYGQLPVVGWLPVVAEESSETGKPDYVNFKNAVWHESFKQLLASVKQYSKTGIWVPCADGETRHLFPAILILTADYEEQSVMALIRGAKALHPCPICLIPAEEILDLSRTWPLRTTSTMMQEYEKAQTMNKTDADQHLKQFGLRAIDNVFWHINHSDPYEALAFDRLHANHHGLFGHHLFKEFQEYVAILGKSVAGRLDKQMAMLPTWPGLDHFSQFVNTSWNDGSKENNIAKQLLFAAQSEVDRRDHPALYTLLCCIRSYLEQDMYAALEVHTEDTLDALGKEIEKFEVLLKQYIAAQKPEEKKAKEWLFPKVHIRSHIVSNIRTLGATRNNDTKPNEKMHRPIRQDYLRTNFKNIAEPILRANQNNRVALFIREQLDHLDHLEKLQREEALEGVQGSAQLAKVSKSYLECGHVRLGAACRPISLETVEAMFAPDPAFKDFRKKLGSFLTNLMAAYQIPVPNNKPIVLQKHDMVKEYRYLRVRYESAVDWCERLDQLRCSPEFYERPQYDCVMINTGAAVGDQPMAMAIFTRLVFVFTFKVGNTRYPVALIHPYDAPTGTCRTKDRDLGFYRLRAKPRSAAEFVDVRTIIRGALLAQDFGKDGDYLVVDSIDTDMFLRMKSMYRGR</sequence>
<keyword evidence="3" id="KW-1185">Reference proteome</keyword>
<dbReference type="Proteomes" id="UP000305948">
    <property type="component" value="Unassembled WGS sequence"/>
</dbReference>
<reference evidence="2 3" key="1">
    <citation type="journal article" date="2019" name="Nat. Ecol. Evol.">
        <title>Megaphylogeny resolves global patterns of mushroom evolution.</title>
        <authorList>
            <person name="Varga T."/>
            <person name="Krizsan K."/>
            <person name="Foldi C."/>
            <person name="Dima B."/>
            <person name="Sanchez-Garcia M."/>
            <person name="Sanchez-Ramirez S."/>
            <person name="Szollosi G.J."/>
            <person name="Szarkandi J.G."/>
            <person name="Papp V."/>
            <person name="Albert L."/>
            <person name="Andreopoulos W."/>
            <person name="Angelini C."/>
            <person name="Antonin V."/>
            <person name="Barry K.W."/>
            <person name="Bougher N.L."/>
            <person name="Buchanan P."/>
            <person name="Buyck B."/>
            <person name="Bense V."/>
            <person name="Catcheside P."/>
            <person name="Chovatia M."/>
            <person name="Cooper J."/>
            <person name="Damon W."/>
            <person name="Desjardin D."/>
            <person name="Finy P."/>
            <person name="Geml J."/>
            <person name="Haridas S."/>
            <person name="Hughes K."/>
            <person name="Justo A."/>
            <person name="Karasinski D."/>
            <person name="Kautmanova I."/>
            <person name="Kiss B."/>
            <person name="Kocsube S."/>
            <person name="Kotiranta H."/>
            <person name="LaButti K.M."/>
            <person name="Lechner B.E."/>
            <person name="Liimatainen K."/>
            <person name="Lipzen A."/>
            <person name="Lukacs Z."/>
            <person name="Mihaltcheva S."/>
            <person name="Morgado L.N."/>
            <person name="Niskanen T."/>
            <person name="Noordeloos M.E."/>
            <person name="Ohm R.A."/>
            <person name="Ortiz-Santana B."/>
            <person name="Ovrebo C."/>
            <person name="Racz N."/>
            <person name="Riley R."/>
            <person name="Savchenko A."/>
            <person name="Shiryaev A."/>
            <person name="Soop K."/>
            <person name="Spirin V."/>
            <person name="Szebenyi C."/>
            <person name="Tomsovsky M."/>
            <person name="Tulloss R.E."/>
            <person name="Uehling J."/>
            <person name="Grigoriev I.V."/>
            <person name="Vagvolgyi C."/>
            <person name="Papp T."/>
            <person name="Martin F.M."/>
            <person name="Miettinen O."/>
            <person name="Hibbett D.S."/>
            <person name="Nagy L.G."/>
        </authorList>
    </citation>
    <scope>NUCLEOTIDE SEQUENCE [LARGE SCALE GENOMIC DNA]</scope>
    <source>
        <strain evidence="2 3">OMC1185</strain>
    </source>
</reference>
<dbReference type="AlphaFoldDB" id="A0A5C3MM12"/>
<evidence type="ECO:0000313" key="3">
    <source>
        <dbReference type="Proteomes" id="UP000305948"/>
    </source>
</evidence>
<dbReference type="STRING" id="5364.A0A5C3MM12"/>